<proteinExistence type="predicted"/>
<name>A0A6N8SI01_9HYPH</name>
<dbReference type="AlphaFoldDB" id="A0A6N8SI01"/>
<dbReference type="Proteomes" id="UP000435802">
    <property type="component" value="Unassembled WGS sequence"/>
</dbReference>
<accession>A0A6N8SI01</accession>
<reference evidence="1 2" key="1">
    <citation type="submission" date="2019-12" db="EMBL/GenBank/DDBJ databases">
        <title>Shinella kummerowiae sp. nov., a symbiotic bacterium isolated from root nodules of the herbal legume Kummerowia stipulacea.</title>
        <authorList>
            <person name="Gao J."/>
        </authorList>
    </citation>
    <scope>NUCLEOTIDE SEQUENCE [LARGE SCALE GENOMIC DNA]</scope>
    <source>
        <strain evidence="1 2">CCBAU 25048</strain>
    </source>
</reference>
<dbReference type="EMBL" id="WUMK01000006">
    <property type="protein sequence ID" value="MXN46916.1"/>
    <property type="molecule type" value="Genomic_DNA"/>
</dbReference>
<comment type="caution">
    <text evidence="1">The sequence shown here is derived from an EMBL/GenBank/DDBJ whole genome shotgun (WGS) entry which is preliminary data.</text>
</comment>
<dbReference type="InterPro" id="IPR029032">
    <property type="entry name" value="AhpD-like"/>
</dbReference>
<organism evidence="1 2">
    <name type="scientific">Shinella kummerowiae</name>
    <dbReference type="NCBI Taxonomy" id="417745"/>
    <lineage>
        <taxon>Bacteria</taxon>
        <taxon>Pseudomonadati</taxon>
        <taxon>Pseudomonadota</taxon>
        <taxon>Alphaproteobacteria</taxon>
        <taxon>Hyphomicrobiales</taxon>
        <taxon>Rhizobiaceae</taxon>
        <taxon>Shinella</taxon>
    </lineage>
</organism>
<dbReference type="OrthoDB" id="287782at2"/>
<evidence type="ECO:0000313" key="2">
    <source>
        <dbReference type="Proteomes" id="UP000435802"/>
    </source>
</evidence>
<gene>
    <name evidence="1" type="ORF">GR138_17115</name>
</gene>
<sequence length="175" mass="19320">MLLKIATYLIRRAERRLGVSFDYIHKIARTDLGLLFRYNRLFGFLDPNRKTPPLAYHTARLRGALAADCGTCVEAEINLAKSKGIQGQVIDRILSSDYETLPTDIVAVARLSDAVAGRREDDPEAREIIRQNYGEAGLIELGFAMNGAALLPGIKRAMGYATACNVDILRKRLGA</sequence>
<keyword evidence="2" id="KW-1185">Reference proteome</keyword>
<evidence type="ECO:0000313" key="1">
    <source>
        <dbReference type="EMBL" id="MXN46916.1"/>
    </source>
</evidence>
<evidence type="ECO:0008006" key="3">
    <source>
        <dbReference type="Google" id="ProtNLM"/>
    </source>
</evidence>
<protein>
    <recommendedName>
        <fullName evidence="3">Carboxymuconolactone decarboxylase family protein</fullName>
    </recommendedName>
</protein>
<dbReference type="SUPFAM" id="SSF69118">
    <property type="entry name" value="AhpD-like"/>
    <property type="match status" value="1"/>
</dbReference>